<dbReference type="OrthoDB" id="458254at2"/>
<dbReference type="Pfam" id="PF10063">
    <property type="entry name" value="DUF2301"/>
    <property type="match status" value="1"/>
</dbReference>
<dbReference type="EMBL" id="CP000878">
    <property type="protein sequence ID" value="ABX08173.1"/>
    <property type="molecule type" value="Genomic_DNA"/>
</dbReference>
<reference evidence="2 3" key="1">
    <citation type="journal article" date="2007" name="PLoS Genet.">
        <title>Patterns and implications of gene gain and loss in the evolution of Prochlorococcus.</title>
        <authorList>
            <person name="Kettler G.C."/>
            <person name="Martiny A.C."/>
            <person name="Huang K."/>
            <person name="Zucker J."/>
            <person name="Coleman M.L."/>
            <person name="Rodrigue S."/>
            <person name="Chen F."/>
            <person name="Lapidus A."/>
            <person name="Ferriera S."/>
            <person name="Johnson J."/>
            <person name="Steglich C."/>
            <person name="Church G.M."/>
            <person name="Richardson P."/>
            <person name="Chisholm S.W."/>
        </authorList>
    </citation>
    <scope>NUCLEOTIDE SEQUENCE [LARGE SCALE GENOMIC DNA]</scope>
    <source>
        <strain evidence="3">MIT 9211</strain>
    </source>
</reference>
<evidence type="ECO:0000313" key="2">
    <source>
        <dbReference type="EMBL" id="ABX08173.1"/>
    </source>
</evidence>
<feature type="transmembrane region" description="Helical" evidence="1">
    <location>
        <begin position="179"/>
        <end position="198"/>
    </location>
</feature>
<keyword evidence="1" id="KW-1133">Transmembrane helix</keyword>
<dbReference type="HOGENOM" id="CLU_078357_0_0_3"/>
<dbReference type="KEGG" id="pmj:P9211_02421"/>
<feature type="transmembrane region" description="Helical" evidence="1">
    <location>
        <begin position="125"/>
        <end position="143"/>
    </location>
</feature>
<protein>
    <recommendedName>
        <fullName evidence="4">Permeases of the major facilitator</fullName>
    </recommendedName>
</protein>
<name>A9BDI7_PROM4</name>
<keyword evidence="3" id="KW-1185">Reference proteome</keyword>
<proteinExistence type="predicted"/>
<organism evidence="2 3">
    <name type="scientific">Prochlorococcus marinus (strain MIT 9211)</name>
    <dbReference type="NCBI Taxonomy" id="93059"/>
    <lineage>
        <taxon>Bacteria</taxon>
        <taxon>Bacillati</taxon>
        <taxon>Cyanobacteriota</taxon>
        <taxon>Cyanophyceae</taxon>
        <taxon>Synechococcales</taxon>
        <taxon>Prochlorococcaceae</taxon>
        <taxon>Prochlorococcus</taxon>
    </lineage>
</organism>
<keyword evidence="1" id="KW-0472">Membrane</keyword>
<keyword evidence="1" id="KW-0812">Transmembrane</keyword>
<evidence type="ECO:0000313" key="3">
    <source>
        <dbReference type="Proteomes" id="UP000000788"/>
    </source>
</evidence>
<dbReference type="eggNOG" id="COG5413">
    <property type="taxonomic scope" value="Bacteria"/>
</dbReference>
<evidence type="ECO:0000256" key="1">
    <source>
        <dbReference type="SAM" id="Phobius"/>
    </source>
</evidence>
<accession>A9BDI7</accession>
<evidence type="ECO:0008006" key="4">
    <source>
        <dbReference type="Google" id="ProtNLM"/>
    </source>
</evidence>
<feature type="transmembrane region" description="Helical" evidence="1">
    <location>
        <begin position="41"/>
        <end position="60"/>
    </location>
</feature>
<dbReference type="PANTHER" id="PTHR36716:SF2">
    <property type="entry name" value="F3H9.20 PROTEIN"/>
    <property type="match status" value="1"/>
</dbReference>
<dbReference type="Proteomes" id="UP000000788">
    <property type="component" value="Chromosome"/>
</dbReference>
<gene>
    <name evidence="2" type="ordered locus">P9211_02421</name>
</gene>
<dbReference type="InterPro" id="IPR019275">
    <property type="entry name" value="DUF2301"/>
</dbReference>
<dbReference type="AlphaFoldDB" id="A9BDI7"/>
<sequence length="225" mass="25071">MTEKSPSLVTSKTLIEPEFEGFYGKYKITLVDQLEVKRYRISVLVCAISFCCGLTQWLAIGPNLAWIWLITMTISLGLALQWIHIYILFLHNALKIFWAVGSLGVLFLLFNIGPQEMLSSIASKPILELFIGPFFMALTGLGFKEFFCFRRPEAIGMTFFIPIALLGHLLGVLSLSSVMSLLFISAILLLIMAVRKFGVDAALDIGDKSVFEYLDNQKTAESSGI</sequence>
<feature type="transmembrane region" description="Helical" evidence="1">
    <location>
        <begin position="96"/>
        <end position="113"/>
    </location>
</feature>
<dbReference type="STRING" id="93059.P9211_02421"/>
<feature type="transmembrane region" description="Helical" evidence="1">
    <location>
        <begin position="155"/>
        <end position="173"/>
    </location>
</feature>
<dbReference type="RefSeq" id="WP_012194798.1">
    <property type="nucleotide sequence ID" value="NC_009976.1"/>
</dbReference>
<feature type="transmembrane region" description="Helical" evidence="1">
    <location>
        <begin position="66"/>
        <end position="89"/>
    </location>
</feature>
<dbReference type="PANTHER" id="PTHR36716">
    <property type="entry name" value="F3H9.20 PROTEIN"/>
    <property type="match status" value="1"/>
</dbReference>